<dbReference type="InterPro" id="IPR037522">
    <property type="entry name" value="HD_GYP_dom"/>
</dbReference>
<dbReference type="InterPro" id="IPR006675">
    <property type="entry name" value="HDIG_dom"/>
</dbReference>
<organism evidence="1 2">
    <name type="scientific">Paenibacillus larvae subsp. pulvifaciens</name>
    <dbReference type="NCBI Taxonomy" id="1477"/>
    <lineage>
        <taxon>Bacteria</taxon>
        <taxon>Bacillati</taxon>
        <taxon>Bacillota</taxon>
        <taxon>Bacilli</taxon>
        <taxon>Bacillales</taxon>
        <taxon>Paenibacillaceae</taxon>
        <taxon>Paenibacillus</taxon>
    </lineage>
</organism>
<dbReference type="Gene3D" id="1.10.3210.10">
    <property type="entry name" value="Hypothetical protein af1432"/>
    <property type="match status" value="1"/>
</dbReference>
<protein>
    <submittedName>
        <fullName evidence="1">Uncharacterized protein</fullName>
    </submittedName>
</protein>
<dbReference type="RefSeq" id="WP_077997112.1">
    <property type="nucleotide sequence ID" value="NZ_CP019794.1"/>
</dbReference>
<dbReference type="Proteomes" id="UP000192727">
    <property type="component" value="Chromosome"/>
</dbReference>
<dbReference type="SUPFAM" id="SSF109604">
    <property type="entry name" value="HD-domain/PDEase-like"/>
    <property type="match status" value="1"/>
</dbReference>
<dbReference type="EMBL" id="CP020557">
    <property type="protein sequence ID" value="ARF69394.1"/>
    <property type="molecule type" value="Genomic_DNA"/>
</dbReference>
<dbReference type="Pfam" id="PF13487">
    <property type="entry name" value="HD_5"/>
    <property type="match status" value="1"/>
</dbReference>
<dbReference type="GeneID" id="64218153"/>
<name>A0A1U9YJS4_9BACL</name>
<proteinExistence type="predicted"/>
<reference evidence="1 2" key="1">
    <citation type="submission" date="2017-03" db="EMBL/GenBank/DDBJ databases">
        <title>Paenibacillus larvae genome sequencing.</title>
        <authorList>
            <person name="Dingman D.W."/>
        </authorList>
    </citation>
    <scope>NUCLEOTIDE SEQUENCE [LARGE SCALE GENOMIC DNA]</scope>
    <source>
        <strain evidence="1 2">SAG 10367</strain>
    </source>
</reference>
<dbReference type="PROSITE" id="PS51832">
    <property type="entry name" value="HD_GYP"/>
    <property type="match status" value="1"/>
</dbReference>
<sequence>MQIAELRIARHDAAVRTENGGGEEVKNSRLFVEKQLLAFEEDYHIKKWVDFLRYKHPDTYMHCKRVALLAGKLADSFLFDLAKKDQLVKGCFLHDLGKAYIPLHILNQKESLSKQQWEIVKLHTSIGAELLESIPRIDPAVIDVIRYHHERWDGKGYPEGLAGDNIPLFARICTVVDSFDTMISDRPYRKKLPVEEARNRLLQHGGTQFDSAIVHCFLSLTDEALELDQVTDRI</sequence>
<evidence type="ECO:0000313" key="2">
    <source>
        <dbReference type="Proteomes" id="UP000192727"/>
    </source>
</evidence>
<dbReference type="AlphaFoldDB" id="A0A1U9YJS4"/>
<dbReference type="SMART" id="SM00471">
    <property type="entry name" value="HDc"/>
    <property type="match status" value="1"/>
</dbReference>
<dbReference type="PANTHER" id="PTHR43155:SF2">
    <property type="entry name" value="CYCLIC DI-GMP PHOSPHODIESTERASE PA4108"/>
    <property type="match status" value="1"/>
</dbReference>
<evidence type="ECO:0000313" key="1">
    <source>
        <dbReference type="EMBL" id="ARF69394.1"/>
    </source>
</evidence>
<gene>
    <name evidence="1" type="ORF">B7C51_18615</name>
</gene>
<dbReference type="CDD" id="cd00077">
    <property type="entry name" value="HDc"/>
    <property type="match status" value="1"/>
</dbReference>
<dbReference type="InterPro" id="IPR003607">
    <property type="entry name" value="HD/PDEase_dom"/>
</dbReference>
<dbReference type="NCBIfam" id="TIGR00277">
    <property type="entry name" value="HDIG"/>
    <property type="match status" value="1"/>
</dbReference>
<accession>A0A1U9YJS4</accession>
<dbReference type="PANTHER" id="PTHR43155">
    <property type="entry name" value="CYCLIC DI-GMP PHOSPHODIESTERASE PA4108-RELATED"/>
    <property type="match status" value="1"/>
</dbReference>